<evidence type="ECO:0000313" key="3">
    <source>
        <dbReference type="Proteomes" id="UP000008694"/>
    </source>
</evidence>
<feature type="domain" description="F-box associated beta-propeller type 1" evidence="1">
    <location>
        <begin position="1"/>
        <end position="67"/>
    </location>
</feature>
<dbReference type="Pfam" id="PF07734">
    <property type="entry name" value="FBA_1"/>
    <property type="match status" value="1"/>
</dbReference>
<keyword evidence="3" id="KW-1185">Reference proteome</keyword>
<dbReference type="Proteomes" id="UP000008694">
    <property type="component" value="Unassembled WGS sequence"/>
</dbReference>
<evidence type="ECO:0000313" key="2">
    <source>
        <dbReference type="EMBL" id="EFH48760.1"/>
    </source>
</evidence>
<evidence type="ECO:0000259" key="1">
    <source>
        <dbReference type="Pfam" id="PF07734"/>
    </source>
</evidence>
<organism evidence="3">
    <name type="scientific">Arabidopsis lyrata subsp. lyrata</name>
    <name type="common">Lyre-leaved rock-cress</name>
    <dbReference type="NCBI Taxonomy" id="81972"/>
    <lineage>
        <taxon>Eukaryota</taxon>
        <taxon>Viridiplantae</taxon>
        <taxon>Streptophyta</taxon>
        <taxon>Embryophyta</taxon>
        <taxon>Tracheophyta</taxon>
        <taxon>Spermatophyta</taxon>
        <taxon>Magnoliopsida</taxon>
        <taxon>eudicotyledons</taxon>
        <taxon>Gunneridae</taxon>
        <taxon>Pentapetalae</taxon>
        <taxon>rosids</taxon>
        <taxon>malvids</taxon>
        <taxon>Brassicales</taxon>
        <taxon>Brassicaceae</taxon>
        <taxon>Camelineae</taxon>
        <taxon>Arabidopsis</taxon>
    </lineage>
</organism>
<reference evidence="3" key="1">
    <citation type="journal article" date="2011" name="Nat. Genet.">
        <title>The Arabidopsis lyrata genome sequence and the basis of rapid genome size change.</title>
        <authorList>
            <person name="Hu T.T."/>
            <person name="Pattyn P."/>
            <person name="Bakker E.G."/>
            <person name="Cao J."/>
            <person name="Cheng J.-F."/>
            <person name="Clark R.M."/>
            <person name="Fahlgren N."/>
            <person name="Fawcett J.A."/>
            <person name="Grimwood J."/>
            <person name="Gundlach H."/>
            <person name="Haberer G."/>
            <person name="Hollister J.D."/>
            <person name="Ossowski S."/>
            <person name="Ottilar R.P."/>
            <person name="Salamov A.A."/>
            <person name="Schneeberger K."/>
            <person name="Spannagl M."/>
            <person name="Wang X."/>
            <person name="Yang L."/>
            <person name="Nasrallah M.E."/>
            <person name="Bergelson J."/>
            <person name="Carrington J.C."/>
            <person name="Gaut B.S."/>
            <person name="Schmutz J."/>
            <person name="Mayer K.F.X."/>
            <person name="Van de Peer Y."/>
            <person name="Grigoriev I.V."/>
            <person name="Nordborg M."/>
            <person name="Weigel D."/>
            <person name="Guo Y.-L."/>
        </authorList>
    </citation>
    <scope>NUCLEOTIDE SEQUENCE [LARGE SCALE GENOMIC DNA]</scope>
    <source>
        <strain evidence="3">cv. MN47</strain>
    </source>
</reference>
<dbReference type="AlphaFoldDB" id="D7LY28"/>
<accession>D7LY28</accession>
<protein>
    <recommendedName>
        <fullName evidence="1">F-box associated beta-propeller type 1 domain-containing protein</fullName>
    </recommendedName>
</protein>
<dbReference type="EMBL" id="GL348718">
    <property type="protein sequence ID" value="EFH48760.1"/>
    <property type="molecule type" value="Genomic_DNA"/>
</dbReference>
<dbReference type="HOGENOM" id="CLU_2691133_0_0_1"/>
<name>D7LY28_ARALL</name>
<gene>
    <name evidence="2" type="ORF">ARALYDRAFT_911314</name>
</gene>
<sequence>MVFAYKGYLVSVDLHGIHNNKVKLTSQFSLKDPFCESCREVDIHNIFHCDGLLLYTTMDNRLVVWNEAKGKYES</sequence>
<dbReference type="Gramene" id="scaffold_603371.1">
    <property type="protein sequence ID" value="scaffold_603371.1"/>
    <property type="gene ID" value="scaffold_603371.1"/>
</dbReference>
<dbReference type="InterPro" id="IPR006527">
    <property type="entry name" value="F-box-assoc_dom_typ1"/>
</dbReference>
<proteinExistence type="predicted"/>